<dbReference type="GO" id="GO:0032259">
    <property type="term" value="P:methylation"/>
    <property type="evidence" value="ECO:0007669"/>
    <property type="project" value="UniProtKB-KW"/>
</dbReference>
<accession>A0A1S8RPW8</accession>
<name>A0A1S8RPW8_CLOBE</name>
<evidence type="ECO:0000313" key="9">
    <source>
        <dbReference type="EMBL" id="OOM55222.1"/>
    </source>
</evidence>
<dbReference type="InterPro" id="IPR050723">
    <property type="entry name" value="CFA/CMAS"/>
</dbReference>
<dbReference type="EC" id="2.1.1.79" evidence="9"/>
<dbReference type="GO" id="GO:0008825">
    <property type="term" value="F:cyclopropane-fatty-acyl-phospholipid synthase activity"/>
    <property type="evidence" value="ECO:0007669"/>
    <property type="project" value="UniProtKB-EC"/>
</dbReference>
<dbReference type="InterPro" id="IPR057206">
    <property type="entry name" value="DUF7884"/>
</dbReference>
<dbReference type="Pfam" id="PF25371">
    <property type="entry name" value="DUF7884"/>
    <property type="match status" value="1"/>
</dbReference>
<organism evidence="9 10">
    <name type="scientific">Clostridium beijerinckii</name>
    <name type="common">Clostridium MP</name>
    <dbReference type="NCBI Taxonomy" id="1520"/>
    <lineage>
        <taxon>Bacteria</taxon>
        <taxon>Bacillati</taxon>
        <taxon>Bacillota</taxon>
        <taxon>Clostridia</taxon>
        <taxon>Eubacteriales</taxon>
        <taxon>Clostridiaceae</taxon>
        <taxon>Clostridium</taxon>
    </lineage>
</organism>
<evidence type="ECO:0000313" key="8">
    <source>
        <dbReference type="EMBL" id="NMF04464.1"/>
    </source>
</evidence>
<dbReference type="Proteomes" id="UP000587880">
    <property type="component" value="Unassembled WGS sequence"/>
</dbReference>
<gene>
    <name evidence="9" type="primary">cfa_3</name>
    <name evidence="9" type="ORF">CLBCK_45440</name>
    <name evidence="8" type="ORF">HF849_06760</name>
</gene>
<dbReference type="Pfam" id="PF02353">
    <property type="entry name" value="CMAS"/>
    <property type="match status" value="1"/>
</dbReference>
<comment type="similarity">
    <text evidence="1">Belongs to the CFA/CMAS family.</text>
</comment>
<keyword evidence="4" id="KW-0949">S-adenosyl-L-methionine</keyword>
<dbReference type="PIRSF" id="PIRSF003085">
    <property type="entry name" value="CMAS"/>
    <property type="match status" value="1"/>
</dbReference>
<reference evidence="9 10" key="1">
    <citation type="submission" date="2016-05" db="EMBL/GenBank/DDBJ databases">
        <title>Microbial solvent formation.</title>
        <authorList>
            <person name="Poehlein A."/>
            <person name="Montoya Solano J.D."/>
            <person name="Flitsch S."/>
            <person name="Krabben P."/>
            <person name="Duerre P."/>
            <person name="Daniel R."/>
        </authorList>
    </citation>
    <scope>NUCLEOTIDE SEQUENCE [LARGE SCALE GENOMIC DNA]</scope>
    <source>
        <strain evidence="9 10">DSM 53</strain>
    </source>
</reference>
<reference evidence="8 11" key="2">
    <citation type="submission" date="2020-04" db="EMBL/GenBank/DDBJ databases">
        <authorList>
            <person name="Hitch T.C.A."/>
            <person name="Wylensek D."/>
            <person name="Clavel T."/>
        </authorList>
    </citation>
    <scope>NUCLEOTIDE SEQUENCE [LARGE SCALE GENOMIC DNA]</scope>
    <source>
        <strain evidence="8 11">WB01_NA02</strain>
    </source>
</reference>
<evidence type="ECO:0000259" key="7">
    <source>
        <dbReference type="Pfam" id="PF25371"/>
    </source>
</evidence>
<dbReference type="CDD" id="cd02440">
    <property type="entry name" value="AdoMet_MTases"/>
    <property type="match status" value="1"/>
</dbReference>
<evidence type="ECO:0000256" key="6">
    <source>
        <dbReference type="PIRSR" id="PIRSR003085-1"/>
    </source>
</evidence>
<dbReference type="EMBL" id="JABAGD010000009">
    <property type="protein sequence ID" value="NMF04464.1"/>
    <property type="molecule type" value="Genomic_DNA"/>
</dbReference>
<comment type="caution">
    <text evidence="9">The sequence shown here is derived from an EMBL/GenBank/DDBJ whole genome shotgun (WGS) entry which is preliminary data.</text>
</comment>
<evidence type="ECO:0000256" key="5">
    <source>
        <dbReference type="ARBA" id="ARBA00023098"/>
    </source>
</evidence>
<keyword evidence="5" id="KW-0443">Lipid metabolism</keyword>
<evidence type="ECO:0000256" key="2">
    <source>
        <dbReference type="ARBA" id="ARBA00022603"/>
    </source>
</evidence>
<sequence length="391" mass="45251">MDIDKIFYKTLFKNLFSDPVEIKFWDGTTEKYLEGEPVFKIIFNEPISKADIIKNPSLAFGEGYMTKKVDIEGSVKKAIESIYNNKDSFLNNSNMYSKLLRKASNNIKHSKENIEFHYDIGNDFYKLWLDDTMTYSCAYFKTPSDSLTQAQKNKVLHILNKLDLKEGETLLDIGCGWGELIISAAKEYNVKATGITLSSEQFAKVKEKIDNENLNNLVDVQLVDYREFKDRQFDKIVSVGMLEHVGKEHITEYFNTIDRLLNDKGLSLLHCITSVTEGGNNTWIDKYIFPGGYVPSVSELICSMSDKNFNVIDVENLRLHYEKTLEHWASNFENALPEIRKTKDETFIRMWRLYLNACAASFNSGNVHIHQFLFGKGVNNNLHWTRDYMYK</sequence>
<keyword evidence="2 9" id="KW-0489">Methyltransferase</keyword>
<evidence type="ECO:0000256" key="3">
    <source>
        <dbReference type="ARBA" id="ARBA00022679"/>
    </source>
</evidence>
<dbReference type="InterPro" id="IPR003333">
    <property type="entry name" value="CMAS"/>
</dbReference>
<evidence type="ECO:0000256" key="4">
    <source>
        <dbReference type="ARBA" id="ARBA00022691"/>
    </source>
</evidence>
<proteinExistence type="inferred from homology"/>
<dbReference type="AlphaFoldDB" id="A0A1S8RPW8"/>
<dbReference type="Gene3D" id="3.40.50.150">
    <property type="entry name" value="Vaccinia Virus protein VP39"/>
    <property type="match status" value="1"/>
</dbReference>
<evidence type="ECO:0000313" key="10">
    <source>
        <dbReference type="Proteomes" id="UP000190973"/>
    </source>
</evidence>
<dbReference type="SUPFAM" id="SSF53335">
    <property type="entry name" value="S-adenosyl-L-methionine-dependent methyltransferases"/>
    <property type="match status" value="1"/>
</dbReference>
<feature type="active site" evidence="6">
    <location>
        <position position="358"/>
    </location>
</feature>
<evidence type="ECO:0000313" key="11">
    <source>
        <dbReference type="Proteomes" id="UP000587880"/>
    </source>
</evidence>
<keyword evidence="3 9" id="KW-0808">Transferase</keyword>
<dbReference type="InterPro" id="IPR029063">
    <property type="entry name" value="SAM-dependent_MTases_sf"/>
</dbReference>
<protein>
    <submittedName>
        <fullName evidence="8">Class I SAM-dependent methyltransferase</fullName>
    </submittedName>
    <submittedName>
        <fullName evidence="9">Cyclopropane-fatty-acyl-phospholipid synthase</fullName>
        <ecNumber evidence="9">2.1.1.79</ecNumber>
    </submittedName>
</protein>
<dbReference type="PANTHER" id="PTHR43667:SF1">
    <property type="entry name" value="CYCLOPROPANE-FATTY-ACYL-PHOSPHOLIPID SYNTHASE"/>
    <property type="match status" value="1"/>
</dbReference>
<dbReference type="EMBL" id="LZZI01000146">
    <property type="protein sequence ID" value="OOM55222.1"/>
    <property type="molecule type" value="Genomic_DNA"/>
</dbReference>
<feature type="domain" description="DUF7884" evidence="7">
    <location>
        <begin position="7"/>
        <end position="93"/>
    </location>
</feature>
<dbReference type="RefSeq" id="WP_077840734.1">
    <property type="nucleotide sequence ID" value="NZ_JABAGD010000009.1"/>
</dbReference>
<dbReference type="PANTHER" id="PTHR43667">
    <property type="entry name" value="CYCLOPROPANE-FATTY-ACYL-PHOSPHOLIPID SYNTHASE"/>
    <property type="match status" value="1"/>
</dbReference>
<dbReference type="GO" id="GO:0008610">
    <property type="term" value="P:lipid biosynthetic process"/>
    <property type="evidence" value="ECO:0007669"/>
    <property type="project" value="InterPro"/>
</dbReference>
<dbReference type="Proteomes" id="UP000190973">
    <property type="component" value="Unassembled WGS sequence"/>
</dbReference>
<evidence type="ECO:0000256" key="1">
    <source>
        <dbReference type="ARBA" id="ARBA00010815"/>
    </source>
</evidence>